<feature type="domain" description="Yip1" evidence="6">
    <location>
        <begin position="10"/>
        <end position="186"/>
    </location>
</feature>
<proteinExistence type="predicted"/>
<evidence type="ECO:0000259" key="6">
    <source>
        <dbReference type="Pfam" id="PF04893"/>
    </source>
</evidence>
<evidence type="ECO:0000313" key="7">
    <source>
        <dbReference type="EMBL" id="MRH44947.1"/>
    </source>
</evidence>
<evidence type="ECO:0000256" key="3">
    <source>
        <dbReference type="ARBA" id="ARBA00022989"/>
    </source>
</evidence>
<evidence type="ECO:0000313" key="8">
    <source>
        <dbReference type="Proteomes" id="UP000799092"/>
    </source>
</evidence>
<dbReference type="InterPro" id="IPR006977">
    <property type="entry name" value="Yip1_dom"/>
</dbReference>
<organism evidence="7 8">
    <name type="scientific">Aquibacillus halophilus</name>
    <dbReference type="NCBI Taxonomy" id="930132"/>
    <lineage>
        <taxon>Bacteria</taxon>
        <taxon>Bacillati</taxon>
        <taxon>Bacillota</taxon>
        <taxon>Bacilli</taxon>
        <taxon>Bacillales</taxon>
        <taxon>Bacillaceae</taxon>
        <taxon>Aquibacillus</taxon>
    </lineage>
</organism>
<feature type="transmembrane region" description="Helical" evidence="5">
    <location>
        <begin position="59"/>
        <end position="90"/>
    </location>
</feature>
<evidence type="ECO:0000256" key="4">
    <source>
        <dbReference type="ARBA" id="ARBA00023136"/>
    </source>
</evidence>
<evidence type="ECO:0000256" key="5">
    <source>
        <dbReference type="SAM" id="Phobius"/>
    </source>
</evidence>
<dbReference type="Proteomes" id="UP000799092">
    <property type="component" value="Unassembled WGS sequence"/>
</dbReference>
<keyword evidence="4 5" id="KW-0472">Membrane</keyword>
<dbReference type="Pfam" id="PF04893">
    <property type="entry name" value="Yip1"/>
    <property type="match status" value="1"/>
</dbReference>
<accession>A0A6A8DPG8</accession>
<name>A0A6A8DPG8_9BACI</name>
<feature type="transmembrane region" description="Helical" evidence="5">
    <location>
        <begin position="136"/>
        <end position="157"/>
    </location>
</feature>
<keyword evidence="8" id="KW-1185">Reference proteome</keyword>
<reference evidence="7" key="1">
    <citation type="submission" date="2019-11" db="EMBL/GenBank/DDBJ databases">
        <authorList>
            <person name="Li J."/>
        </authorList>
    </citation>
    <scope>NUCLEOTIDE SEQUENCE</scope>
    <source>
        <strain evidence="7">B6B</strain>
    </source>
</reference>
<dbReference type="RefSeq" id="WP_153738546.1">
    <property type="nucleotide sequence ID" value="NZ_WJNG01000021.1"/>
</dbReference>
<feature type="transmembrane region" description="Helical" evidence="5">
    <location>
        <begin position="102"/>
        <end position="124"/>
    </location>
</feature>
<sequence length="193" mass="22070">MTIKESLLRFWLHPGNTIKNEVERNTMKAPVIIVLIAGIYDFFTILQTNNVGDEFSLTAISILAILFGPAIGYIYFLIGSWITDLIAGWFGGDRDLRRFRIAYAWASLPTIINLVVVLPFIFTAKETFFLETYQPMFYLVIDGLLVIPYTIYFVIAIKVFYGFSWFKAIIVYVLPAFLLAGLILLITLPFLFL</sequence>
<dbReference type="AlphaFoldDB" id="A0A6A8DPG8"/>
<evidence type="ECO:0000256" key="1">
    <source>
        <dbReference type="ARBA" id="ARBA00004141"/>
    </source>
</evidence>
<gene>
    <name evidence="7" type="ORF">GH741_20085</name>
</gene>
<keyword evidence="2 5" id="KW-0812">Transmembrane</keyword>
<comment type="caution">
    <text evidence="7">The sequence shown here is derived from an EMBL/GenBank/DDBJ whole genome shotgun (WGS) entry which is preliminary data.</text>
</comment>
<dbReference type="EMBL" id="WJNG01000021">
    <property type="protein sequence ID" value="MRH44947.1"/>
    <property type="molecule type" value="Genomic_DNA"/>
</dbReference>
<dbReference type="GO" id="GO:0016020">
    <property type="term" value="C:membrane"/>
    <property type="evidence" value="ECO:0007669"/>
    <property type="project" value="UniProtKB-SubCell"/>
</dbReference>
<dbReference type="OrthoDB" id="9870166at2"/>
<keyword evidence="3 5" id="KW-1133">Transmembrane helix</keyword>
<feature type="transmembrane region" description="Helical" evidence="5">
    <location>
        <begin position="29"/>
        <end position="47"/>
    </location>
</feature>
<protein>
    <recommendedName>
        <fullName evidence="6">Yip1 domain-containing protein</fullName>
    </recommendedName>
</protein>
<comment type="subcellular location">
    <subcellularLocation>
        <location evidence="1">Membrane</location>
        <topology evidence="1">Multi-pass membrane protein</topology>
    </subcellularLocation>
</comment>
<feature type="transmembrane region" description="Helical" evidence="5">
    <location>
        <begin position="169"/>
        <end position="192"/>
    </location>
</feature>
<evidence type="ECO:0000256" key="2">
    <source>
        <dbReference type="ARBA" id="ARBA00022692"/>
    </source>
</evidence>